<keyword evidence="2" id="KW-0805">Transcription regulation</keyword>
<sequence length="348" mass="39426">MRPNLLPGYRFCPSDQELIIHYLDKKVKNEAVVYTFAVNDFDLYSKHPWEIWDMFGGNNLVSEFDKDQGLFFFTQLRKRSGKDSRFCRSFGDGTWHGEDAGALIKTADTKLSIGLKKRFTYKNSKSPHGRKWIMYEFSLVGHSTDYVLCQLKKNDKDKKLSESETAIGLPEHKNKKRKSEASTRRKNPRSKKPKPSSSNALEFGVSKSHWANSELIAANPIIIELTGDDVADEICYLEESEKASTTENNVIISYAAKGELSGVHGFTDYRRLAPSPVLLPSTDCEDCEEQHGVDKLVGETQSQSEVGGVLSNLMHEIEETEIGSFEEFWSIPDDREVAGLIMELRRPI</sequence>
<dbReference type="Pfam" id="PF02365">
    <property type="entry name" value="NAM"/>
    <property type="match status" value="1"/>
</dbReference>
<evidence type="ECO:0000256" key="6">
    <source>
        <dbReference type="SAM" id="MobiDB-lite"/>
    </source>
</evidence>
<dbReference type="InterPro" id="IPR003441">
    <property type="entry name" value="NAC-dom"/>
</dbReference>
<reference evidence="8 9" key="1">
    <citation type="submission" date="2024-01" db="EMBL/GenBank/DDBJ databases">
        <authorList>
            <person name="Waweru B."/>
        </authorList>
    </citation>
    <scope>NUCLEOTIDE SEQUENCE [LARGE SCALE GENOMIC DNA]</scope>
</reference>
<dbReference type="PROSITE" id="PS51005">
    <property type="entry name" value="NAC"/>
    <property type="match status" value="1"/>
</dbReference>
<feature type="region of interest" description="Disordered" evidence="6">
    <location>
        <begin position="160"/>
        <end position="201"/>
    </location>
</feature>
<evidence type="ECO:0000256" key="2">
    <source>
        <dbReference type="ARBA" id="ARBA00023015"/>
    </source>
</evidence>
<keyword evidence="4" id="KW-0804">Transcription</keyword>
<dbReference type="GO" id="GO:0006355">
    <property type="term" value="P:regulation of DNA-templated transcription"/>
    <property type="evidence" value="ECO:0007669"/>
    <property type="project" value="InterPro"/>
</dbReference>
<dbReference type="AlphaFoldDB" id="A0AAV1R8E9"/>
<name>A0AAV1R8E9_9ROSI</name>
<dbReference type="SUPFAM" id="SSF101941">
    <property type="entry name" value="NAC domain"/>
    <property type="match status" value="1"/>
</dbReference>
<dbReference type="GO" id="GO:0005634">
    <property type="term" value="C:nucleus"/>
    <property type="evidence" value="ECO:0007669"/>
    <property type="project" value="UniProtKB-SubCell"/>
</dbReference>
<dbReference type="EMBL" id="CAWUPB010000913">
    <property type="protein sequence ID" value="CAK7329253.1"/>
    <property type="molecule type" value="Genomic_DNA"/>
</dbReference>
<feature type="domain" description="NAC" evidence="7">
    <location>
        <begin position="5"/>
        <end position="154"/>
    </location>
</feature>
<keyword evidence="9" id="KW-1185">Reference proteome</keyword>
<dbReference type="GO" id="GO:0003677">
    <property type="term" value="F:DNA binding"/>
    <property type="evidence" value="ECO:0007669"/>
    <property type="project" value="UniProtKB-KW"/>
</dbReference>
<evidence type="ECO:0000259" key="7">
    <source>
        <dbReference type="PROSITE" id="PS51005"/>
    </source>
</evidence>
<evidence type="ECO:0000256" key="1">
    <source>
        <dbReference type="ARBA" id="ARBA00004123"/>
    </source>
</evidence>
<dbReference type="Proteomes" id="UP001314170">
    <property type="component" value="Unassembled WGS sequence"/>
</dbReference>
<comment type="caution">
    <text evidence="8">The sequence shown here is derived from an EMBL/GenBank/DDBJ whole genome shotgun (WGS) entry which is preliminary data.</text>
</comment>
<keyword evidence="5" id="KW-0539">Nucleus</keyword>
<feature type="compositionally biased region" description="Basic residues" evidence="6">
    <location>
        <begin position="173"/>
        <end position="194"/>
    </location>
</feature>
<organism evidence="8 9">
    <name type="scientific">Dovyalis caffra</name>
    <dbReference type="NCBI Taxonomy" id="77055"/>
    <lineage>
        <taxon>Eukaryota</taxon>
        <taxon>Viridiplantae</taxon>
        <taxon>Streptophyta</taxon>
        <taxon>Embryophyta</taxon>
        <taxon>Tracheophyta</taxon>
        <taxon>Spermatophyta</taxon>
        <taxon>Magnoliopsida</taxon>
        <taxon>eudicotyledons</taxon>
        <taxon>Gunneridae</taxon>
        <taxon>Pentapetalae</taxon>
        <taxon>rosids</taxon>
        <taxon>fabids</taxon>
        <taxon>Malpighiales</taxon>
        <taxon>Salicaceae</taxon>
        <taxon>Flacourtieae</taxon>
        <taxon>Dovyalis</taxon>
    </lineage>
</organism>
<evidence type="ECO:0000313" key="9">
    <source>
        <dbReference type="Proteomes" id="UP001314170"/>
    </source>
</evidence>
<dbReference type="PANTHER" id="PTHR31989">
    <property type="entry name" value="NAC DOMAIN-CONTAINING PROTEIN 82-RELATED"/>
    <property type="match status" value="1"/>
</dbReference>
<evidence type="ECO:0000256" key="4">
    <source>
        <dbReference type="ARBA" id="ARBA00023163"/>
    </source>
</evidence>
<proteinExistence type="predicted"/>
<evidence type="ECO:0000256" key="5">
    <source>
        <dbReference type="ARBA" id="ARBA00023242"/>
    </source>
</evidence>
<evidence type="ECO:0000256" key="3">
    <source>
        <dbReference type="ARBA" id="ARBA00023125"/>
    </source>
</evidence>
<protein>
    <recommendedName>
        <fullName evidence="7">NAC domain-containing protein</fullName>
    </recommendedName>
</protein>
<evidence type="ECO:0000313" key="8">
    <source>
        <dbReference type="EMBL" id="CAK7329253.1"/>
    </source>
</evidence>
<keyword evidence="3" id="KW-0238">DNA-binding</keyword>
<dbReference type="InterPro" id="IPR036093">
    <property type="entry name" value="NAC_dom_sf"/>
</dbReference>
<gene>
    <name evidence="8" type="ORF">DCAF_LOCUS7002</name>
</gene>
<dbReference type="Gene3D" id="2.170.150.80">
    <property type="entry name" value="NAC domain"/>
    <property type="match status" value="1"/>
</dbReference>
<comment type="subcellular location">
    <subcellularLocation>
        <location evidence="1">Nucleus</location>
    </subcellularLocation>
</comment>
<accession>A0AAV1R8E9</accession>